<dbReference type="AlphaFoldDB" id="A0A336KB27"/>
<protein>
    <submittedName>
        <fullName evidence="2">CSON004348 protein</fullName>
    </submittedName>
</protein>
<dbReference type="PANTHER" id="PTHR13464">
    <property type="entry name" value="TRANSCRIPTIONAL REGULATOR PROTEIN HCNGP"/>
    <property type="match status" value="1"/>
</dbReference>
<gene>
    <name evidence="2" type="primary">CSON004348</name>
</gene>
<dbReference type="EMBL" id="UFQT01000185">
    <property type="protein sequence ID" value="SSX21258.1"/>
    <property type="molecule type" value="Genomic_DNA"/>
</dbReference>
<dbReference type="Pfam" id="PF07818">
    <property type="entry name" value="HCNGP"/>
    <property type="match status" value="1"/>
</dbReference>
<dbReference type="OMA" id="PVSFHRC"/>
<name>A0A336KB27_CULSO</name>
<reference evidence="3" key="2">
    <citation type="submission" date="2018-07" db="EMBL/GenBank/DDBJ databases">
        <authorList>
            <person name="Quirk P.G."/>
            <person name="Krulwich T.A."/>
        </authorList>
    </citation>
    <scope>NUCLEOTIDE SEQUENCE</scope>
</reference>
<sequence length="281" mass="31982">MENSNSALASLTATYTDSEGEQDGKYDESEEENDKQETTDTSTKPSPVSSTSTQSPTQMKKALRLVSYNEMDDDEMQSPTRDQSFHEEDEKPVDETQDPEPQSEFNEVTSTSNIDHVKLYGFSLPPEPKSKCPQELQEKITKSYEKMKTNNLDMNKIIQERKEFRNPSIYEKLIQFCDINELGTNYPPEIYDPSHFGKESYYEELARVQKIEMDKLEKQKKEQVTIVVTGGSKKPTEVEKRKSKWDQPAPASVQIKPVASQTGTKTIVLNAFGSLSKKPKL</sequence>
<dbReference type="EMBL" id="UFQS01000185">
    <property type="protein sequence ID" value="SSX00878.1"/>
    <property type="molecule type" value="Genomic_DNA"/>
</dbReference>
<evidence type="ECO:0000256" key="1">
    <source>
        <dbReference type="SAM" id="MobiDB-lite"/>
    </source>
</evidence>
<feature type="compositionally biased region" description="Polar residues" evidence="1">
    <location>
        <begin position="99"/>
        <end position="112"/>
    </location>
</feature>
<proteinExistence type="predicted"/>
<feature type="region of interest" description="Disordered" evidence="1">
    <location>
        <begin position="1"/>
        <end position="112"/>
    </location>
</feature>
<dbReference type="VEuPathDB" id="VectorBase:CSON004348"/>
<dbReference type="InterPro" id="IPR012479">
    <property type="entry name" value="SAP30BP"/>
</dbReference>
<dbReference type="GO" id="GO:0005634">
    <property type="term" value="C:nucleus"/>
    <property type="evidence" value="ECO:0007669"/>
    <property type="project" value="TreeGrafter"/>
</dbReference>
<organism evidence="2">
    <name type="scientific">Culicoides sonorensis</name>
    <name type="common">Biting midge</name>
    <dbReference type="NCBI Taxonomy" id="179676"/>
    <lineage>
        <taxon>Eukaryota</taxon>
        <taxon>Metazoa</taxon>
        <taxon>Ecdysozoa</taxon>
        <taxon>Arthropoda</taxon>
        <taxon>Hexapoda</taxon>
        <taxon>Insecta</taxon>
        <taxon>Pterygota</taxon>
        <taxon>Neoptera</taxon>
        <taxon>Endopterygota</taxon>
        <taxon>Diptera</taxon>
        <taxon>Nematocera</taxon>
        <taxon>Chironomoidea</taxon>
        <taxon>Ceratopogonidae</taxon>
        <taxon>Ceratopogoninae</taxon>
        <taxon>Culicoides</taxon>
        <taxon>Monoculicoides</taxon>
    </lineage>
</organism>
<evidence type="ECO:0000313" key="3">
    <source>
        <dbReference type="EMBL" id="SSX21258.1"/>
    </source>
</evidence>
<feature type="compositionally biased region" description="Low complexity" evidence="1">
    <location>
        <begin position="39"/>
        <end position="57"/>
    </location>
</feature>
<feature type="compositionally biased region" description="Polar residues" evidence="1">
    <location>
        <begin position="1"/>
        <end position="17"/>
    </location>
</feature>
<reference evidence="2" key="1">
    <citation type="submission" date="2018-04" db="EMBL/GenBank/DDBJ databases">
        <authorList>
            <person name="Go L.Y."/>
            <person name="Mitchell J.A."/>
        </authorList>
    </citation>
    <scope>NUCLEOTIDE SEQUENCE</scope>
    <source>
        <tissue evidence="2">Whole organism</tissue>
    </source>
</reference>
<evidence type="ECO:0000313" key="2">
    <source>
        <dbReference type="EMBL" id="SSX00878.1"/>
    </source>
</evidence>
<accession>A0A336KB27</accession>
<dbReference type="PANTHER" id="PTHR13464:SF0">
    <property type="entry name" value="SAP30-BINDING PROTEIN"/>
    <property type="match status" value="1"/>
</dbReference>
<dbReference type="GO" id="GO:0006355">
    <property type="term" value="P:regulation of DNA-templated transcription"/>
    <property type="evidence" value="ECO:0007669"/>
    <property type="project" value="InterPro"/>
</dbReference>
<feature type="region of interest" description="Disordered" evidence="1">
    <location>
        <begin position="231"/>
        <end position="252"/>
    </location>
</feature>